<dbReference type="EMBL" id="HBIP01011341">
    <property type="protein sequence ID" value="CAE0491285.1"/>
    <property type="molecule type" value="Transcribed_RNA"/>
</dbReference>
<name>A0A7S3VLG7_DUNTE</name>
<accession>A0A7S3VLG7</accession>
<evidence type="ECO:0008006" key="3">
    <source>
        <dbReference type="Google" id="ProtNLM"/>
    </source>
</evidence>
<reference evidence="2" key="1">
    <citation type="submission" date="2021-01" db="EMBL/GenBank/DDBJ databases">
        <authorList>
            <person name="Corre E."/>
            <person name="Pelletier E."/>
            <person name="Niang G."/>
            <person name="Scheremetjew M."/>
            <person name="Finn R."/>
            <person name="Kale V."/>
            <person name="Holt S."/>
            <person name="Cochrane G."/>
            <person name="Meng A."/>
            <person name="Brown T."/>
            <person name="Cohen L."/>
        </authorList>
    </citation>
    <scope>NUCLEOTIDE SEQUENCE</scope>
    <source>
        <strain evidence="2">CCMP1320</strain>
    </source>
</reference>
<evidence type="ECO:0000256" key="1">
    <source>
        <dbReference type="SAM" id="MobiDB-lite"/>
    </source>
</evidence>
<gene>
    <name evidence="2" type="ORF">DTER00134_LOCUS6358</name>
</gene>
<feature type="compositionally biased region" description="Pro residues" evidence="1">
    <location>
        <begin position="1108"/>
        <end position="1128"/>
    </location>
</feature>
<protein>
    <recommendedName>
        <fullName evidence="3">PKD/REJ-like domain-containing protein</fullName>
    </recommendedName>
</protein>
<feature type="region of interest" description="Disordered" evidence="1">
    <location>
        <begin position="364"/>
        <end position="389"/>
    </location>
</feature>
<organism evidence="2">
    <name type="scientific">Dunaliella tertiolecta</name>
    <name type="common">Green alga</name>
    <dbReference type="NCBI Taxonomy" id="3047"/>
    <lineage>
        <taxon>Eukaryota</taxon>
        <taxon>Viridiplantae</taxon>
        <taxon>Chlorophyta</taxon>
        <taxon>core chlorophytes</taxon>
        <taxon>Chlorophyceae</taxon>
        <taxon>CS clade</taxon>
        <taxon>Chlamydomonadales</taxon>
        <taxon>Dunaliellaceae</taxon>
        <taxon>Dunaliella</taxon>
    </lineage>
</organism>
<evidence type="ECO:0000313" key="2">
    <source>
        <dbReference type="EMBL" id="CAE0491285.1"/>
    </source>
</evidence>
<proteinExistence type="predicted"/>
<sequence length="1429" mass="149786">MCFTTLKQMSSAAMNNDGDQITVTLSTQAETFNAPCDELFDEATSTLLGEASCQITNLDRNSLVISLQGDARIDPSATDDTRKRLTLKANNPLRDFLQPTLGYDASVSILVSSCGDNCTAPTAKLSGPTSVKEPCNAGDTYQTIYIDSSESIAPSGRALSSRTWGTSAAVVDGMQCTAASDALQAAVDRANTSGIGSTGAMSLELDTTVLESLSTSSTYCITLSVTSYLGRTSNTDAVHFLTKQGADSGTPAITILAPASTTLSSGLTLSGSVAESSICSGDVAEYKWECISTGCPLLNSPASFLRSVTRDLQASDLVGSVTAGSTLTFRLSARFVGSVSEASATQDVAFIGDAMTAAFTEDSSAGSVSRGSTLKFDASPSRDPSDPTNTLQPMRYIFACVHPDGISSCFTSTEGYYYGNMIDGSTWELDSEKFVDVAEGEVFTISVTIKKGSGESERKATATSIIQLMAADTSFVSARVEWDCGATDCSGTALSNDDLSFFATILNVDAFGASDTISYRWTVNGNTVLKKHLSQSEGSSSPDDAADASIITLNRFRANDNTSIIPRSGALAIKCEITVQQQGANPATGSAWVSLDLLGPPICSRGDGGCLLLPTTSIQYPTVQFRAEARDFSSSNPLTYEFGFIIDGEQTVSKAATLKSAQTLSAEGGTGTYTVYAVAVDSRTSARSLAATASFSLNPAEVTGATCQEREAVFTQLVLDAASGIDVTSLVNSGSTDSVFGGMNLVNALGNGVFPEDCGSRRLLSNEEAGRRHLLNLGDSAVLGDSLAAVLGTLASRRTPDALGALNSVQSTFSLDKPPAVEQAKTLAQVVTQSLEILAENNAADVGTNIIAPAVRNQGLANEVLVAGCGDDCGDEHTPWLRTKRVMDALVSARLLLHRIATSGRTTTAVSVPMTQGVSRNTRTATSTANVGIDVSVMRREGMVQASAQLQGGSARAFLDWCASNPACSGRSFLTFSLSFVRDAATYTSTTSTDLDTLISAHFADASEGPTVVSGVLEAQFEGFKADGDHICSATTKCTMDLRIPINGGVDTSRKKLSCVRLAPDTTTQSFVALEVQSSIPLTSSGSHAVCPTDQLGLFMVMAYTPAPAPSPSPSPSSSVNPPPPPANPVQASQPSPLPEIPTVQEVAERFNLTCSANEQKLLRIFAELGNVDSLTTLDIQTLQKRLQKNLDSFLRAEGGLKCPLKLMLGNGRRRALKALTVSAEADLGEETPGADVAAAKRKVSTEMDAGNFQQTFVNGEDGSFVTQSGVTVTVSDASIDEGTPGCSALRDKLVTADIVVNGATDNFKLTPAIANELAAAIHKKADELVEDIQINCPVQVEIMSDASTSPASWSRRYLLSDHNIAAVIIDLGDDASSETVRTVLDTLRNSDALGSVAGYQVSCTPWPLLQTEAYMHAHASMQRVVCAW</sequence>
<feature type="region of interest" description="Disordered" evidence="1">
    <location>
        <begin position="1108"/>
        <end position="1139"/>
    </location>
</feature>